<evidence type="ECO:0000313" key="9">
    <source>
        <dbReference type="Proteomes" id="UP000234479"/>
    </source>
</evidence>
<comment type="caution">
    <text evidence="8">The sequence shown here is derived from an EMBL/GenBank/DDBJ whole genome shotgun (WGS) entry which is preliminary data.</text>
</comment>
<evidence type="ECO:0000256" key="2">
    <source>
        <dbReference type="ARBA" id="ARBA00022475"/>
    </source>
</evidence>
<feature type="domain" description="RDD" evidence="7">
    <location>
        <begin position="74"/>
        <end position="195"/>
    </location>
</feature>
<dbReference type="PANTHER" id="PTHR36115">
    <property type="entry name" value="PROLINE-RICH ANTIGEN HOMOLOG-RELATED"/>
    <property type="match status" value="1"/>
</dbReference>
<evidence type="ECO:0000259" key="7">
    <source>
        <dbReference type="Pfam" id="PF06271"/>
    </source>
</evidence>
<dbReference type="InterPro" id="IPR010432">
    <property type="entry name" value="RDD"/>
</dbReference>
<dbReference type="GO" id="GO:0005886">
    <property type="term" value="C:plasma membrane"/>
    <property type="evidence" value="ECO:0007669"/>
    <property type="project" value="UniProtKB-SubCell"/>
</dbReference>
<evidence type="ECO:0000256" key="6">
    <source>
        <dbReference type="SAM" id="Phobius"/>
    </source>
</evidence>
<evidence type="ECO:0000256" key="3">
    <source>
        <dbReference type="ARBA" id="ARBA00022692"/>
    </source>
</evidence>
<dbReference type="EMBL" id="PJRS01000040">
    <property type="protein sequence ID" value="PLR22239.1"/>
    <property type="molecule type" value="Genomic_DNA"/>
</dbReference>
<accession>A0A2N5D861</accession>
<keyword evidence="2" id="KW-1003">Cell membrane</keyword>
<evidence type="ECO:0000256" key="1">
    <source>
        <dbReference type="ARBA" id="ARBA00004651"/>
    </source>
</evidence>
<keyword evidence="9" id="KW-1185">Reference proteome</keyword>
<organism evidence="8 9">
    <name type="scientific">Caulobacter zeae</name>
    <dbReference type="NCBI Taxonomy" id="2055137"/>
    <lineage>
        <taxon>Bacteria</taxon>
        <taxon>Pseudomonadati</taxon>
        <taxon>Pseudomonadota</taxon>
        <taxon>Alphaproteobacteria</taxon>
        <taxon>Caulobacterales</taxon>
        <taxon>Caulobacteraceae</taxon>
        <taxon>Caulobacter</taxon>
    </lineage>
</organism>
<evidence type="ECO:0000256" key="5">
    <source>
        <dbReference type="ARBA" id="ARBA00023136"/>
    </source>
</evidence>
<dbReference type="OrthoDB" id="198456at2"/>
<name>A0A2N5D861_9CAUL</name>
<keyword evidence="4 6" id="KW-1133">Transmembrane helix</keyword>
<evidence type="ECO:0000313" key="8">
    <source>
        <dbReference type="EMBL" id="PLR22239.1"/>
    </source>
</evidence>
<comment type="subcellular location">
    <subcellularLocation>
        <location evidence="1">Cell membrane</location>
        <topology evidence="1">Multi-pass membrane protein</topology>
    </subcellularLocation>
</comment>
<dbReference type="Proteomes" id="UP000234479">
    <property type="component" value="Unassembled WGS sequence"/>
</dbReference>
<keyword evidence="5 6" id="KW-0472">Membrane</keyword>
<dbReference type="Pfam" id="PF06271">
    <property type="entry name" value="RDD"/>
    <property type="match status" value="1"/>
</dbReference>
<evidence type="ECO:0000256" key="4">
    <source>
        <dbReference type="ARBA" id="ARBA00022989"/>
    </source>
</evidence>
<protein>
    <submittedName>
        <fullName evidence="8">RDD family protein</fullName>
    </submittedName>
</protein>
<proteinExistence type="predicted"/>
<dbReference type="AlphaFoldDB" id="A0A2N5D861"/>
<feature type="transmembrane region" description="Helical" evidence="6">
    <location>
        <begin position="225"/>
        <end position="248"/>
    </location>
</feature>
<dbReference type="RefSeq" id="WP_101719579.1">
    <property type="nucleotide sequence ID" value="NZ_PJRS01000040.1"/>
</dbReference>
<feature type="transmembrane region" description="Helical" evidence="6">
    <location>
        <begin position="176"/>
        <end position="196"/>
    </location>
</feature>
<dbReference type="InterPro" id="IPR051791">
    <property type="entry name" value="Pra-immunoreactive"/>
</dbReference>
<reference evidence="8 9" key="1">
    <citation type="submission" date="2017-12" db="EMBL/GenBank/DDBJ databases">
        <title>The genome sequence of Caulobacter sp. 410.</title>
        <authorList>
            <person name="Gao J."/>
            <person name="Mao X."/>
            <person name="Sun J."/>
        </authorList>
    </citation>
    <scope>NUCLEOTIDE SEQUENCE [LARGE SCALE GENOMIC DNA]</scope>
    <source>
        <strain evidence="8 9">410</strain>
    </source>
</reference>
<gene>
    <name evidence="8" type="ORF">SGCZBJ_19360</name>
</gene>
<feature type="transmembrane region" description="Helical" evidence="6">
    <location>
        <begin position="87"/>
        <end position="107"/>
    </location>
</feature>
<keyword evidence="3 6" id="KW-0812">Transmembrane</keyword>
<feature type="transmembrane region" description="Helical" evidence="6">
    <location>
        <begin position="127"/>
        <end position="155"/>
    </location>
</feature>
<sequence length="252" mass="27483">MSDDQWIYAGQAGEGEVVSGAWLLELFRNGAIDGDTRVRRVDGDEWASLIERLPELDPPAAPPPIKGAWTDAKPHPWRRYLARMCDLTVVGSITWGLVGLIAYLVTPEAADRFFGSLDGPLGRISDILLTLAVVIPGTALMIGLTGLSIGKWLFGIKVVRPNGRPIGLGAAFKREVLVWVRGWGLGVPFVSLYTLIGSYRHLSDKGVSVWDEGEDRVVLHRPMNALQITLMVLGIPLLIAVRLGLVALDRMS</sequence>